<accession>A0A6H5IEQ0</accession>
<dbReference type="PRINTS" id="PR00722">
    <property type="entry name" value="CHYMOTRYPSIN"/>
</dbReference>
<dbReference type="PANTHER" id="PTHR24276:SF97">
    <property type="entry name" value="GH13245P2-RELATED"/>
    <property type="match status" value="1"/>
</dbReference>
<keyword evidence="14" id="KW-1185">Reference proteome</keyword>
<dbReference type="EMBL" id="CADCXV010000820">
    <property type="protein sequence ID" value="CAB0036567.1"/>
    <property type="molecule type" value="Genomic_DNA"/>
</dbReference>
<keyword evidence="2 11" id="KW-0645">Protease</keyword>
<evidence type="ECO:0000256" key="8">
    <source>
        <dbReference type="ARBA" id="ARBA00023157"/>
    </source>
</evidence>
<evidence type="ECO:0000256" key="11">
    <source>
        <dbReference type="RuleBase" id="RU363034"/>
    </source>
</evidence>
<comment type="similarity">
    <text evidence="1">Belongs to the peptidase S1 family.</text>
</comment>
<evidence type="ECO:0000256" key="7">
    <source>
        <dbReference type="ARBA" id="ARBA00023145"/>
    </source>
</evidence>
<dbReference type="GO" id="GO:0006508">
    <property type="term" value="P:proteolysis"/>
    <property type="evidence" value="ECO:0007669"/>
    <property type="project" value="UniProtKB-KW"/>
</dbReference>
<dbReference type="PROSITE" id="PS00134">
    <property type="entry name" value="TRYPSIN_HIS"/>
    <property type="match status" value="1"/>
</dbReference>
<dbReference type="InterPro" id="IPR043504">
    <property type="entry name" value="Peptidase_S1_PA_chymotrypsin"/>
</dbReference>
<dbReference type="InterPro" id="IPR033116">
    <property type="entry name" value="TRYPSIN_SER"/>
</dbReference>
<dbReference type="AlphaFoldDB" id="A0A6H5IEQ0"/>
<evidence type="ECO:0000256" key="1">
    <source>
        <dbReference type="ARBA" id="ARBA00007664"/>
    </source>
</evidence>
<dbReference type="PANTHER" id="PTHR24276">
    <property type="entry name" value="POLYSERASE-RELATED"/>
    <property type="match status" value="1"/>
</dbReference>
<name>A0A6H5IEQ0_9HYME</name>
<keyword evidence="6 11" id="KW-0720">Serine protease</keyword>
<dbReference type="Gene3D" id="2.40.10.10">
    <property type="entry name" value="Trypsin-like serine proteases"/>
    <property type="match status" value="2"/>
</dbReference>
<dbReference type="FunFam" id="2.40.10.10:FF:000077">
    <property type="entry name" value="Predicted protein"/>
    <property type="match status" value="1"/>
</dbReference>
<comment type="catalytic activity">
    <reaction evidence="9">
        <text>Preferential cleavage: Arg-|-Xaa, Lys-|-Xaa.</text>
        <dbReference type="EC" id="3.4.21.4"/>
    </reaction>
</comment>
<keyword evidence="7" id="KW-0865">Zymogen</keyword>
<dbReference type="PROSITE" id="PS50240">
    <property type="entry name" value="TRYPSIN_DOM"/>
    <property type="match status" value="1"/>
</dbReference>
<keyword evidence="3" id="KW-0732">Signal</keyword>
<protein>
    <recommendedName>
        <fullName evidence="10">trypsin</fullName>
        <ecNumber evidence="10">3.4.21.4</ecNumber>
    </recommendedName>
</protein>
<dbReference type="InterPro" id="IPR050430">
    <property type="entry name" value="Peptidase_S1"/>
</dbReference>
<dbReference type="PROSITE" id="PS00135">
    <property type="entry name" value="TRYPSIN_SER"/>
    <property type="match status" value="1"/>
</dbReference>
<dbReference type="CDD" id="cd00190">
    <property type="entry name" value="Tryp_SPc"/>
    <property type="match status" value="1"/>
</dbReference>
<evidence type="ECO:0000256" key="5">
    <source>
        <dbReference type="ARBA" id="ARBA00022801"/>
    </source>
</evidence>
<reference evidence="13 14" key="1">
    <citation type="submission" date="2020-02" db="EMBL/GenBank/DDBJ databases">
        <authorList>
            <person name="Ferguson B K."/>
        </authorList>
    </citation>
    <scope>NUCLEOTIDE SEQUENCE [LARGE SCALE GENOMIC DNA]</scope>
</reference>
<keyword evidence="5 11" id="KW-0378">Hydrolase</keyword>
<dbReference type="SMART" id="SM00020">
    <property type="entry name" value="Tryp_SPc"/>
    <property type="match status" value="1"/>
</dbReference>
<dbReference type="InterPro" id="IPR009003">
    <property type="entry name" value="Peptidase_S1_PA"/>
</dbReference>
<evidence type="ECO:0000256" key="10">
    <source>
        <dbReference type="ARBA" id="ARBA00038868"/>
    </source>
</evidence>
<evidence type="ECO:0000256" key="4">
    <source>
        <dbReference type="ARBA" id="ARBA00022757"/>
    </source>
</evidence>
<dbReference type="InterPro" id="IPR018114">
    <property type="entry name" value="TRYPSIN_HIS"/>
</dbReference>
<dbReference type="Pfam" id="PF00089">
    <property type="entry name" value="Trypsin"/>
    <property type="match status" value="2"/>
</dbReference>
<gene>
    <name evidence="13" type="ORF">TBRA_LOCUS8431</name>
</gene>
<evidence type="ECO:0000256" key="2">
    <source>
        <dbReference type="ARBA" id="ARBA00022670"/>
    </source>
</evidence>
<dbReference type="SUPFAM" id="SSF50494">
    <property type="entry name" value="Trypsin-like serine proteases"/>
    <property type="match status" value="2"/>
</dbReference>
<dbReference type="OrthoDB" id="10059102at2759"/>
<dbReference type="GO" id="GO:0004252">
    <property type="term" value="F:serine-type endopeptidase activity"/>
    <property type="evidence" value="ECO:0007669"/>
    <property type="project" value="InterPro"/>
</dbReference>
<feature type="domain" description="Peptidase S1" evidence="12">
    <location>
        <begin position="311"/>
        <end position="536"/>
    </location>
</feature>
<proteinExistence type="inferred from homology"/>
<keyword evidence="4" id="KW-0222">Digestion</keyword>
<evidence type="ECO:0000259" key="12">
    <source>
        <dbReference type="PROSITE" id="PS50240"/>
    </source>
</evidence>
<evidence type="ECO:0000313" key="14">
    <source>
        <dbReference type="Proteomes" id="UP000479190"/>
    </source>
</evidence>
<dbReference type="InterPro" id="IPR001254">
    <property type="entry name" value="Trypsin_dom"/>
</dbReference>
<evidence type="ECO:0000256" key="3">
    <source>
        <dbReference type="ARBA" id="ARBA00022729"/>
    </source>
</evidence>
<organism evidence="13 14">
    <name type="scientific">Trichogramma brassicae</name>
    <dbReference type="NCBI Taxonomy" id="86971"/>
    <lineage>
        <taxon>Eukaryota</taxon>
        <taxon>Metazoa</taxon>
        <taxon>Ecdysozoa</taxon>
        <taxon>Arthropoda</taxon>
        <taxon>Hexapoda</taxon>
        <taxon>Insecta</taxon>
        <taxon>Pterygota</taxon>
        <taxon>Neoptera</taxon>
        <taxon>Endopterygota</taxon>
        <taxon>Hymenoptera</taxon>
        <taxon>Apocrita</taxon>
        <taxon>Proctotrupomorpha</taxon>
        <taxon>Chalcidoidea</taxon>
        <taxon>Trichogrammatidae</taxon>
        <taxon>Trichogramma</taxon>
    </lineage>
</organism>
<dbReference type="InterPro" id="IPR001314">
    <property type="entry name" value="Peptidase_S1A"/>
</dbReference>
<dbReference type="EC" id="3.4.21.4" evidence="10"/>
<keyword evidence="8" id="KW-1015">Disulfide bond</keyword>
<evidence type="ECO:0000256" key="9">
    <source>
        <dbReference type="ARBA" id="ARBA00036320"/>
    </source>
</evidence>
<sequence length="538" mass="59964">MGRGHTHGIKRFRMTETFVRESAERNGPHNFSERWKMCTTIHAGGPPEERAPQWILLRSPGTDCTLETQSFVTCYFTSHSSARAAHIERQALHCLYICEREGKVLQSTTTQPQKKKGQARLVSLLGRERGRRRHWVLTAAHCVVFRPAAEDYTVRSGSSFTTHGGQLHDVVQVLMHEDYLGIEHGAPVNDIALLRVEQPFVWDDTTRKVDLFGEHDKARLGSTATVTGWAFGIEANFFFKFCSAQVDGGTFLIIYYNIDEEVTSESRVKYHNEFGIQTNKMFSAVSALLLVATAANAASVKQASVSPNGRIYGGDAVNIEVYPYQVSLQYGSQHICGGSIIDNEWILTAGHCVDVPVYNMLIRTGTSYVEQGGTLHRVQKIIRHPKYRLDNRGVPWDDIALIKLSNPIVFNDQQDKIDLYEKFEKSQVGVNATVSGWGATDEGFLDQLRAVSIPIMDTAKCDLAYHRFGGIPYKQICAIYYGGGKDSCQGDSGGPLAINYRLAGVVSWGNGCALPEFPGAYTEVASYRDWIDENMKKN</sequence>
<dbReference type="Proteomes" id="UP000479190">
    <property type="component" value="Unassembled WGS sequence"/>
</dbReference>
<evidence type="ECO:0000313" key="13">
    <source>
        <dbReference type="EMBL" id="CAB0036567.1"/>
    </source>
</evidence>
<evidence type="ECO:0000256" key="6">
    <source>
        <dbReference type="ARBA" id="ARBA00022825"/>
    </source>
</evidence>